<organism evidence="2 3">
    <name type="scientific">Aphis craccivora</name>
    <name type="common">Cowpea aphid</name>
    <dbReference type="NCBI Taxonomy" id="307492"/>
    <lineage>
        <taxon>Eukaryota</taxon>
        <taxon>Metazoa</taxon>
        <taxon>Ecdysozoa</taxon>
        <taxon>Arthropoda</taxon>
        <taxon>Hexapoda</taxon>
        <taxon>Insecta</taxon>
        <taxon>Pterygota</taxon>
        <taxon>Neoptera</taxon>
        <taxon>Paraneoptera</taxon>
        <taxon>Hemiptera</taxon>
        <taxon>Sternorrhyncha</taxon>
        <taxon>Aphidomorpha</taxon>
        <taxon>Aphidoidea</taxon>
        <taxon>Aphididae</taxon>
        <taxon>Aphidini</taxon>
        <taxon>Aphis</taxon>
        <taxon>Aphis</taxon>
    </lineage>
</organism>
<feature type="compositionally biased region" description="Polar residues" evidence="1">
    <location>
        <begin position="23"/>
        <end position="32"/>
    </location>
</feature>
<feature type="region of interest" description="Disordered" evidence="1">
    <location>
        <begin position="1"/>
        <end position="54"/>
    </location>
</feature>
<keyword evidence="3" id="KW-1185">Reference proteome</keyword>
<proteinExistence type="predicted"/>
<reference evidence="2 3" key="1">
    <citation type="submission" date="2019-08" db="EMBL/GenBank/DDBJ databases">
        <title>Whole genome of Aphis craccivora.</title>
        <authorList>
            <person name="Voronova N.V."/>
            <person name="Shulinski R.S."/>
            <person name="Bandarenka Y.V."/>
            <person name="Zhorov D.G."/>
            <person name="Warner D."/>
        </authorList>
    </citation>
    <scope>NUCLEOTIDE SEQUENCE [LARGE SCALE GENOMIC DNA]</scope>
    <source>
        <strain evidence="2">180601</strain>
        <tissue evidence="2">Whole Body</tissue>
    </source>
</reference>
<dbReference type="OrthoDB" id="10537190at2759"/>
<dbReference type="AlphaFoldDB" id="A0A6G0YY03"/>
<dbReference type="Proteomes" id="UP000478052">
    <property type="component" value="Unassembled WGS sequence"/>
</dbReference>
<gene>
    <name evidence="2" type="ORF">FWK35_00014051</name>
</gene>
<comment type="caution">
    <text evidence="2">The sequence shown here is derived from an EMBL/GenBank/DDBJ whole genome shotgun (WGS) entry which is preliminary data.</text>
</comment>
<protein>
    <submittedName>
        <fullName evidence="2">Uncharacterized protein</fullName>
    </submittedName>
</protein>
<accession>A0A6G0YY03</accession>
<sequence>MSRRDGGQRSTTPEYAEDRRSDISGTIYQTVSYDADDEKSSGSSLPTRTPPDLLYPCARKKNVAKKKKLAKPAGAVTADDVDQLIVDTSVLFVSDNNKIVL</sequence>
<evidence type="ECO:0000313" key="2">
    <source>
        <dbReference type="EMBL" id="KAF0762871.1"/>
    </source>
</evidence>
<evidence type="ECO:0000256" key="1">
    <source>
        <dbReference type="SAM" id="MobiDB-lite"/>
    </source>
</evidence>
<name>A0A6G0YY03_APHCR</name>
<dbReference type="EMBL" id="VUJU01002023">
    <property type="protein sequence ID" value="KAF0762871.1"/>
    <property type="molecule type" value="Genomic_DNA"/>
</dbReference>
<evidence type="ECO:0000313" key="3">
    <source>
        <dbReference type="Proteomes" id="UP000478052"/>
    </source>
</evidence>